<dbReference type="InterPro" id="IPR000742">
    <property type="entry name" value="EGF"/>
</dbReference>
<feature type="disulfide bond" evidence="12">
    <location>
        <begin position="115"/>
        <end position="124"/>
    </location>
</feature>
<dbReference type="CDD" id="cd00054">
    <property type="entry name" value="EGF_CA"/>
    <property type="match status" value="1"/>
</dbReference>
<keyword evidence="6" id="KW-0677">Repeat</keyword>
<dbReference type="PANTHER" id="PTHR24278">
    <property type="entry name" value="COAGULATION FACTOR"/>
    <property type="match status" value="1"/>
</dbReference>
<dbReference type="PRINTS" id="PR00722">
    <property type="entry name" value="CHYMOTRYPSIN"/>
</dbReference>
<evidence type="ECO:0000256" key="8">
    <source>
        <dbReference type="ARBA" id="ARBA00022825"/>
    </source>
</evidence>
<evidence type="ECO:0000256" key="12">
    <source>
        <dbReference type="PROSITE-ProRule" id="PRU00076"/>
    </source>
</evidence>
<dbReference type="InterPro" id="IPR050442">
    <property type="entry name" value="Peptidase_S1_coag_factors"/>
</dbReference>
<accession>H3D0U5</accession>
<dbReference type="Pfam" id="PF14670">
    <property type="entry name" value="FXa_inhibition"/>
    <property type="match status" value="1"/>
</dbReference>
<keyword evidence="10" id="KW-0325">Glycoprotein</keyword>
<dbReference type="InterPro" id="IPR001314">
    <property type="entry name" value="Peptidase_S1A"/>
</dbReference>
<feature type="domain" description="Gla" evidence="17">
    <location>
        <begin position="43"/>
        <end position="89"/>
    </location>
</feature>
<dbReference type="PANTHER" id="PTHR24278:SF25">
    <property type="entry name" value="COAGULATION FACTOR IX"/>
    <property type="match status" value="1"/>
</dbReference>
<dbReference type="GO" id="GO:0004252">
    <property type="term" value="F:serine-type endopeptidase activity"/>
    <property type="evidence" value="ECO:0007669"/>
    <property type="project" value="InterPro"/>
</dbReference>
<dbReference type="Gene3D" id="2.40.10.10">
    <property type="entry name" value="Trypsin-like serine proteases"/>
    <property type="match status" value="2"/>
</dbReference>
<keyword evidence="4 13" id="KW-0645">Protease</keyword>
<dbReference type="SMART" id="SM00020">
    <property type="entry name" value="Tryp_SPc"/>
    <property type="match status" value="1"/>
</dbReference>
<evidence type="ECO:0000313" key="18">
    <source>
        <dbReference type="Ensembl" id="ENSTNIP00000014131.1"/>
    </source>
</evidence>
<evidence type="ECO:0000256" key="4">
    <source>
        <dbReference type="ARBA" id="ARBA00022670"/>
    </source>
</evidence>
<dbReference type="FunFam" id="2.10.25.10:FF:000321">
    <property type="entry name" value="Protein delta homolog 1"/>
    <property type="match status" value="1"/>
</dbReference>
<reference evidence="18" key="2">
    <citation type="submission" date="2025-08" db="UniProtKB">
        <authorList>
            <consortium name="Ensembl"/>
        </authorList>
    </citation>
    <scope>IDENTIFICATION</scope>
</reference>
<organism evidence="18 19">
    <name type="scientific">Tetraodon nigroviridis</name>
    <name type="common">Spotted green pufferfish</name>
    <name type="synonym">Chelonodon nigroviridis</name>
    <dbReference type="NCBI Taxonomy" id="99883"/>
    <lineage>
        <taxon>Eukaryota</taxon>
        <taxon>Metazoa</taxon>
        <taxon>Chordata</taxon>
        <taxon>Craniata</taxon>
        <taxon>Vertebrata</taxon>
        <taxon>Euteleostomi</taxon>
        <taxon>Actinopterygii</taxon>
        <taxon>Neopterygii</taxon>
        <taxon>Teleostei</taxon>
        <taxon>Neoteleostei</taxon>
        <taxon>Acanthomorphata</taxon>
        <taxon>Eupercaria</taxon>
        <taxon>Tetraodontiformes</taxon>
        <taxon>Tetradontoidea</taxon>
        <taxon>Tetraodontidae</taxon>
        <taxon>Tetraodon</taxon>
    </lineage>
</organism>
<dbReference type="GO" id="GO:0005509">
    <property type="term" value="F:calcium ion binding"/>
    <property type="evidence" value="ECO:0007669"/>
    <property type="project" value="InterPro"/>
</dbReference>
<dbReference type="InterPro" id="IPR000294">
    <property type="entry name" value="GLA_domain"/>
</dbReference>
<reference evidence="19" key="1">
    <citation type="journal article" date="2004" name="Nature">
        <title>Genome duplication in the teleost fish Tetraodon nigroviridis reveals the early vertebrate proto-karyotype.</title>
        <authorList>
            <person name="Jaillon O."/>
            <person name="Aury J.-M."/>
            <person name="Brunet F."/>
            <person name="Petit J.-L."/>
            <person name="Stange-Thomann N."/>
            <person name="Mauceli E."/>
            <person name="Bouneau L."/>
            <person name="Fischer C."/>
            <person name="Ozouf-Costaz C."/>
            <person name="Bernot A."/>
            <person name="Nicaud S."/>
            <person name="Jaffe D."/>
            <person name="Fisher S."/>
            <person name="Lutfalla G."/>
            <person name="Dossat C."/>
            <person name="Segurens B."/>
            <person name="Dasilva C."/>
            <person name="Salanoubat M."/>
            <person name="Levy M."/>
            <person name="Boudet N."/>
            <person name="Castellano S."/>
            <person name="Anthouard V."/>
            <person name="Jubin C."/>
            <person name="Castelli V."/>
            <person name="Katinka M."/>
            <person name="Vacherie B."/>
            <person name="Biemont C."/>
            <person name="Skalli Z."/>
            <person name="Cattolico L."/>
            <person name="Poulain J."/>
            <person name="De Berardinis V."/>
            <person name="Cruaud C."/>
            <person name="Duprat S."/>
            <person name="Brottier P."/>
            <person name="Coutanceau J.-P."/>
            <person name="Gouzy J."/>
            <person name="Parra G."/>
            <person name="Lardier G."/>
            <person name="Chapple C."/>
            <person name="McKernan K.J."/>
            <person name="McEwan P."/>
            <person name="Bosak S."/>
            <person name="Kellis M."/>
            <person name="Volff J.-N."/>
            <person name="Guigo R."/>
            <person name="Zody M.C."/>
            <person name="Mesirov J."/>
            <person name="Lindblad-Toh K."/>
            <person name="Birren B."/>
            <person name="Nusbaum C."/>
            <person name="Kahn D."/>
            <person name="Robinson-Rechavi M."/>
            <person name="Laudet V."/>
            <person name="Schachter V."/>
            <person name="Quetier F."/>
            <person name="Saurin W."/>
            <person name="Scarpelli C."/>
            <person name="Wincker P."/>
            <person name="Lander E.S."/>
            <person name="Weissenbach J."/>
            <person name="Roest Crollius H."/>
        </authorList>
    </citation>
    <scope>NUCLEOTIDE SEQUENCE [LARGE SCALE GENOMIC DNA]</scope>
</reference>
<feature type="signal peptide" evidence="14">
    <location>
        <begin position="1"/>
        <end position="21"/>
    </location>
</feature>
<comment type="caution">
    <text evidence="12">Lacks conserved residue(s) required for the propagation of feature annotation.</text>
</comment>
<dbReference type="InterPro" id="IPR001881">
    <property type="entry name" value="EGF-like_Ca-bd_dom"/>
</dbReference>
<dbReference type="GO" id="GO:0007596">
    <property type="term" value="P:blood coagulation"/>
    <property type="evidence" value="ECO:0007669"/>
    <property type="project" value="InterPro"/>
</dbReference>
<dbReference type="PRINTS" id="PR00001">
    <property type="entry name" value="GLABLOOD"/>
</dbReference>
<dbReference type="HOGENOM" id="CLU_006842_19_5_1"/>
<dbReference type="InterPro" id="IPR017857">
    <property type="entry name" value="Coagulation_fac-like_Gla_dom"/>
</dbReference>
<comment type="subcellular location">
    <subcellularLocation>
        <location evidence="1">Secreted</location>
    </subcellularLocation>
</comment>
<evidence type="ECO:0000259" key="17">
    <source>
        <dbReference type="PROSITE" id="PS50998"/>
    </source>
</evidence>
<dbReference type="GO" id="GO:0005615">
    <property type="term" value="C:extracellular space"/>
    <property type="evidence" value="ECO:0007669"/>
    <property type="project" value="TreeGrafter"/>
</dbReference>
<protein>
    <submittedName>
        <fullName evidence="18">Zmp:0000001329</fullName>
    </submittedName>
</protein>
<dbReference type="SMART" id="SM00179">
    <property type="entry name" value="EGF_CA"/>
    <property type="match status" value="2"/>
</dbReference>
<evidence type="ECO:0000256" key="3">
    <source>
        <dbReference type="ARBA" id="ARBA00022536"/>
    </source>
</evidence>
<name>H3D0U5_TETNG</name>
<evidence type="ECO:0000256" key="1">
    <source>
        <dbReference type="ARBA" id="ARBA00004613"/>
    </source>
</evidence>
<dbReference type="Pfam" id="PF00594">
    <property type="entry name" value="Gla"/>
    <property type="match status" value="1"/>
</dbReference>
<evidence type="ECO:0000256" key="11">
    <source>
        <dbReference type="PIRSR" id="PIRSR001143-1"/>
    </source>
</evidence>
<dbReference type="PIRSF" id="PIRSF001143">
    <property type="entry name" value="Factor_X"/>
    <property type="match status" value="1"/>
</dbReference>
<dbReference type="SUPFAM" id="SSF50494">
    <property type="entry name" value="Trypsin-like serine proteases"/>
    <property type="match status" value="1"/>
</dbReference>
<dbReference type="InterPro" id="IPR043504">
    <property type="entry name" value="Peptidase_S1_PA_chymotrypsin"/>
</dbReference>
<dbReference type="GO" id="GO:0006508">
    <property type="term" value="P:proteolysis"/>
    <property type="evidence" value="ECO:0007669"/>
    <property type="project" value="UniProtKB-KW"/>
</dbReference>
<evidence type="ECO:0000256" key="2">
    <source>
        <dbReference type="ARBA" id="ARBA00022525"/>
    </source>
</evidence>
<keyword evidence="3 12" id="KW-0245">EGF-like domain</keyword>
<feature type="domain" description="EGF-like" evidence="15">
    <location>
        <begin position="89"/>
        <end position="125"/>
    </location>
</feature>
<dbReference type="InterPro" id="IPR009003">
    <property type="entry name" value="Peptidase_S1_PA"/>
</dbReference>
<dbReference type="PROSITE" id="PS00135">
    <property type="entry name" value="TRYPSIN_SER"/>
    <property type="match status" value="1"/>
</dbReference>
<dbReference type="Gene3D" id="4.10.740.10">
    <property type="entry name" value="Coagulation Factor IX"/>
    <property type="match status" value="1"/>
</dbReference>
<dbReference type="SUPFAM" id="SSF57196">
    <property type="entry name" value="EGF/Laminin"/>
    <property type="match status" value="2"/>
</dbReference>
<dbReference type="FunFam" id="2.40.10.10:FF:000003">
    <property type="entry name" value="Transmembrane serine protease 3"/>
    <property type="match status" value="1"/>
</dbReference>
<dbReference type="Pfam" id="PF00008">
    <property type="entry name" value="EGF"/>
    <property type="match status" value="1"/>
</dbReference>
<keyword evidence="8 13" id="KW-0720">Serine protease</keyword>
<dbReference type="AlphaFoldDB" id="H3D0U5"/>
<dbReference type="SUPFAM" id="SSF57630">
    <property type="entry name" value="GLA-domain"/>
    <property type="match status" value="1"/>
</dbReference>
<keyword evidence="9 12" id="KW-1015">Disulfide bond</keyword>
<evidence type="ECO:0000256" key="5">
    <source>
        <dbReference type="ARBA" id="ARBA00022729"/>
    </source>
</evidence>
<feature type="active site" description="Charge relay system" evidence="11">
    <location>
        <position position="275"/>
    </location>
</feature>
<evidence type="ECO:0000256" key="14">
    <source>
        <dbReference type="SAM" id="SignalP"/>
    </source>
</evidence>
<dbReference type="Pfam" id="PF00089">
    <property type="entry name" value="Trypsin"/>
    <property type="match status" value="1"/>
</dbReference>
<reference evidence="18" key="3">
    <citation type="submission" date="2025-09" db="UniProtKB">
        <authorList>
            <consortium name="Ensembl"/>
        </authorList>
    </citation>
    <scope>IDENTIFICATION</scope>
</reference>
<dbReference type="STRING" id="99883.ENSTNIP00000014131"/>
<dbReference type="PROSITE" id="PS00011">
    <property type="entry name" value="GLA_1"/>
    <property type="match status" value="1"/>
</dbReference>
<feature type="active site" description="Charge relay system" evidence="11">
    <location>
        <position position="417"/>
    </location>
</feature>
<keyword evidence="5 14" id="KW-0732">Signal</keyword>
<dbReference type="OMA" id="VPYHNTW"/>
<evidence type="ECO:0000256" key="10">
    <source>
        <dbReference type="ARBA" id="ARBA00023180"/>
    </source>
</evidence>
<dbReference type="PROSITE" id="PS50240">
    <property type="entry name" value="TRYPSIN_DOM"/>
    <property type="match status" value="1"/>
</dbReference>
<evidence type="ECO:0000256" key="7">
    <source>
        <dbReference type="ARBA" id="ARBA00022801"/>
    </source>
</evidence>
<dbReference type="InterPro" id="IPR035972">
    <property type="entry name" value="GLA-like_dom_SF"/>
</dbReference>
<feature type="domain" description="Peptidase S1" evidence="16">
    <location>
        <begin position="233"/>
        <end position="465"/>
    </location>
</feature>
<dbReference type="SMART" id="SM00181">
    <property type="entry name" value="EGF"/>
    <property type="match status" value="2"/>
</dbReference>
<dbReference type="FunFam" id="4.10.740.10:FF:000001">
    <property type="entry name" value="vitamin K-dependent protein S"/>
    <property type="match status" value="1"/>
</dbReference>
<dbReference type="InParanoid" id="H3D0U5"/>
<dbReference type="Gene3D" id="2.10.25.10">
    <property type="entry name" value="Laminin"/>
    <property type="match status" value="2"/>
</dbReference>
<sequence>MRPTAAVRLLALLFLSTLARCTVFLDPSSAARVLRPSTRGRRANAFALEELLPGDLERECYEETCSQEEAAEIFHTKEKTLEFWFRYVDRNPCRTDPCQNGGMCTVERGAFMCLCPPRYSGKTCESEVTECRHRNGGCWQYCADVPGGVECGCADGYELEPDGRRCSQTAAFPCGRKQSELLYWARSPWNQSALLGAIRTPAHNRTEEQLMALNASQPQHAGNQTAEPMTPRVVGGYLEEQGGSPWQQVLLRRADGSGFCGGTLISDQWVVSAAHCMQGPVDHVTVGDYDKLRAEPGEQQIQVQKVLVHPHFHAFTFDSDVALLRLARPVLRGPTAAPACLPDPHLSKYLLRRGSYGKVTGWGATRHLGRSSRFLRRVTLPVVSFEDCRASTEQVITDNMFCAGYLDASVDACRGDSGGPFVVNYRGTWFLTGVVSWGEGCAAEGKFGVYTRLGNFLNWITSTVSKVEANRTQSGGLPQQGSDQPWFTCVYWCTAQQQSIMGWKPG</sequence>
<feature type="active site" description="Charge relay system" evidence="11">
    <location>
        <position position="320"/>
    </location>
</feature>
<evidence type="ECO:0000259" key="15">
    <source>
        <dbReference type="PROSITE" id="PS50026"/>
    </source>
</evidence>
<evidence type="ECO:0000256" key="6">
    <source>
        <dbReference type="ARBA" id="ARBA00022737"/>
    </source>
</evidence>
<evidence type="ECO:0000313" key="19">
    <source>
        <dbReference type="Proteomes" id="UP000007303"/>
    </source>
</evidence>
<dbReference type="InterPro" id="IPR033116">
    <property type="entry name" value="TRYPSIN_SER"/>
</dbReference>
<keyword evidence="2" id="KW-0964">Secreted</keyword>
<dbReference type="SMART" id="SM00069">
    <property type="entry name" value="GLA"/>
    <property type="match status" value="1"/>
</dbReference>
<dbReference type="PROSITE" id="PS50998">
    <property type="entry name" value="GLA_2"/>
    <property type="match status" value="1"/>
</dbReference>
<keyword evidence="7 13" id="KW-0378">Hydrolase</keyword>
<proteinExistence type="predicted"/>
<dbReference type="CDD" id="cd00190">
    <property type="entry name" value="Tryp_SPc"/>
    <property type="match status" value="1"/>
</dbReference>
<evidence type="ECO:0000256" key="9">
    <source>
        <dbReference type="ARBA" id="ARBA00023157"/>
    </source>
</evidence>
<evidence type="ECO:0000259" key="16">
    <source>
        <dbReference type="PROSITE" id="PS50240"/>
    </source>
</evidence>
<feature type="chain" id="PRO_5003582680" evidence="14">
    <location>
        <begin position="22"/>
        <end position="506"/>
    </location>
</feature>
<dbReference type="Ensembl" id="ENSTNIT00000014327.1">
    <property type="protein sequence ID" value="ENSTNIP00000014131.1"/>
    <property type="gene ID" value="ENSTNIG00000011196.1"/>
</dbReference>
<dbReference type="GeneTree" id="ENSGT00940000165072"/>
<dbReference type="PROSITE" id="PS00134">
    <property type="entry name" value="TRYPSIN_HIS"/>
    <property type="match status" value="1"/>
</dbReference>
<dbReference type="Proteomes" id="UP000007303">
    <property type="component" value="Unassembled WGS sequence"/>
</dbReference>
<keyword evidence="19" id="KW-1185">Reference proteome</keyword>
<dbReference type="PROSITE" id="PS50026">
    <property type="entry name" value="EGF_3"/>
    <property type="match status" value="1"/>
</dbReference>
<dbReference type="InterPro" id="IPR012224">
    <property type="entry name" value="Pept_S1A_FX"/>
</dbReference>
<dbReference type="InterPro" id="IPR001254">
    <property type="entry name" value="Trypsin_dom"/>
</dbReference>
<dbReference type="PROSITE" id="PS00022">
    <property type="entry name" value="EGF_1"/>
    <property type="match status" value="1"/>
</dbReference>
<evidence type="ECO:0000256" key="13">
    <source>
        <dbReference type="RuleBase" id="RU363034"/>
    </source>
</evidence>
<dbReference type="InterPro" id="IPR018114">
    <property type="entry name" value="TRYPSIN_HIS"/>
</dbReference>